<proteinExistence type="predicted"/>
<dbReference type="InParanoid" id="A0A263CXE5"/>
<sequence>MRAGDSVEAEREVDQAVTLRGMVTVMRDLARSGRFHHRARPERPLDRPERAHLAHHVQTGRDERIQGGLTRTEAAP</sequence>
<keyword evidence="3" id="KW-1185">Reference proteome</keyword>
<dbReference type="Proteomes" id="UP000242444">
    <property type="component" value="Unassembled WGS sequence"/>
</dbReference>
<gene>
    <name evidence="2" type="ORF">CFN78_23105</name>
</gene>
<evidence type="ECO:0000256" key="1">
    <source>
        <dbReference type="SAM" id="MobiDB-lite"/>
    </source>
</evidence>
<feature type="region of interest" description="Disordered" evidence="1">
    <location>
        <begin position="55"/>
        <end position="76"/>
    </location>
</feature>
<name>A0A263CXE5_9PSEU</name>
<reference evidence="2 3" key="1">
    <citation type="submission" date="2017-07" db="EMBL/GenBank/DDBJ databases">
        <title>Amycolatopsis antarcticus sp. nov., isolated from the surface of an Antarcticus brown macroalga.</title>
        <authorList>
            <person name="Wang J."/>
            <person name="Leiva S."/>
            <person name="Huang J."/>
            <person name="Huang Y."/>
        </authorList>
    </citation>
    <scope>NUCLEOTIDE SEQUENCE [LARGE SCALE GENOMIC DNA]</scope>
    <source>
        <strain evidence="2 3">AU-G6</strain>
    </source>
</reference>
<protein>
    <submittedName>
        <fullName evidence="2">Uncharacterized protein</fullName>
    </submittedName>
</protein>
<evidence type="ECO:0000313" key="3">
    <source>
        <dbReference type="Proteomes" id="UP000242444"/>
    </source>
</evidence>
<evidence type="ECO:0000313" key="2">
    <source>
        <dbReference type="EMBL" id="OZM70812.1"/>
    </source>
</evidence>
<accession>A0A263CXE5</accession>
<comment type="caution">
    <text evidence="2">The sequence shown here is derived from an EMBL/GenBank/DDBJ whole genome shotgun (WGS) entry which is preliminary data.</text>
</comment>
<dbReference type="AlphaFoldDB" id="A0A263CXE5"/>
<organism evidence="2 3">
    <name type="scientific">Amycolatopsis antarctica</name>
    <dbReference type="NCBI Taxonomy" id="1854586"/>
    <lineage>
        <taxon>Bacteria</taxon>
        <taxon>Bacillati</taxon>
        <taxon>Actinomycetota</taxon>
        <taxon>Actinomycetes</taxon>
        <taxon>Pseudonocardiales</taxon>
        <taxon>Pseudonocardiaceae</taxon>
        <taxon>Amycolatopsis</taxon>
    </lineage>
</organism>
<dbReference type="EMBL" id="NKYE01000017">
    <property type="protein sequence ID" value="OZM70812.1"/>
    <property type="molecule type" value="Genomic_DNA"/>
</dbReference>